<comment type="caution">
    <text evidence="8">The sequence shown here is derived from an EMBL/GenBank/DDBJ whole genome shotgun (WGS) entry which is preliminary data.</text>
</comment>
<feature type="domain" description="Citrate transporter-like" evidence="7">
    <location>
        <begin position="103"/>
        <end position="519"/>
    </location>
</feature>
<dbReference type="EMBL" id="MHIY01000004">
    <property type="protein sequence ID" value="OGY60261.1"/>
    <property type="molecule type" value="Genomic_DNA"/>
</dbReference>
<dbReference type="Proteomes" id="UP000178744">
    <property type="component" value="Unassembled WGS sequence"/>
</dbReference>
<evidence type="ECO:0000259" key="7">
    <source>
        <dbReference type="Pfam" id="PF03600"/>
    </source>
</evidence>
<feature type="transmembrane region" description="Helical" evidence="6">
    <location>
        <begin position="543"/>
        <end position="567"/>
    </location>
</feature>
<evidence type="ECO:0000256" key="2">
    <source>
        <dbReference type="ARBA" id="ARBA00022448"/>
    </source>
</evidence>
<feature type="transmembrane region" description="Helical" evidence="6">
    <location>
        <begin position="247"/>
        <end position="265"/>
    </location>
</feature>
<keyword evidence="3 6" id="KW-0812">Transmembrane</keyword>
<evidence type="ECO:0000313" key="8">
    <source>
        <dbReference type="EMBL" id="OGY60261.1"/>
    </source>
</evidence>
<organism evidence="8 9">
    <name type="scientific">Candidatus Colwellbacteria bacterium RIFCSPLOWO2_01_FULL_48_10</name>
    <dbReference type="NCBI Taxonomy" id="1797690"/>
    <lineage>
        <taxon>Bacteria</taxon>
        <taxon>Candidatus Colwelliibacteriota</taxon>
    </lineage>
</organism>
<evidence type="ECO:0000313" key="9">
    <source>
        <dbReference type="Proteomes" id="UP000178744"/>
    </source>
</evidence>
<dbReference type="GO" id="GO:0055085">
    <property type="term" value="P:transmembrane transport"/>
    <property type="evidence" value="ECO:0007669"/>
    <property type="project" value="InterPro"/>
</dbReference>
<reference evidence="8 9" key="1">
    <citation type="journal article" date="2016" name="Nat. Commun.">
        <title>Thousands of microbial genomes shed light on interconnected biogeochemical processes in an aquifer system.</title>
        <authorList>
            <person name="Anantharaman K."/>
            <person name="Brown C.T."/>
            <person name="Hug L.A."/>
            <person name="Sharon I."/>
            <person name="Castelle C.J."/>
            <person name="Probst A.J."/>
            <person name="Thomas B.C."/>
            <person name="Singh A."/>
            <person name="Wilkins M.J."/>
            <person name="Karaoz U."/>
            <person name="Brodie E.L."/>
            <person name="Williams K.H."/>
            <person name="Hubbard S.S."/>
            <person name="Banfield J.F."/>
        </authorList>
    </citation>
    <scope>NUCLEOTIDE SEQUENCE [LARGE SCALE GENOMIC DNA]</scope>
</reference>
<feature type="transmembrane region" description="Helical" evidence="6">
    <location>
        <begin position="207"/>
        <end position="227"/>
    </location>
</feature>
<feature type="transmembrane region" description="Helical" evidence="6">
    <location>
        <begin position="461"/>
        <end position="479"/>
    </location>
</feature>
<feature type="transmembrane region" description="Helical" evidence="6">
    <location>
        <begin position="425"/>
        <end position="441"/>
    </location>
</feature>
<evidence type="ECO:0000256" key="5">
    <source>
        <dbReference type="ARBA" id="ARBA00023136"/>
    </source>
</evidence>
<dbReference type="PANTHER" id="PTHR43568">
    <property type="entry name" value="P PROTEIN"/>
    <property type="match status" value="1"/>
</dbReference>
<evidence type="ECO:0000256" key="1">
    <source>
        <dbReference type="ARBA" id="ARBA00004141"/>
    </source>
</evidence>
<dbReference type="AlphaFoldDB" id="A0A1G1Z6K9"/>
<feature type="transmembrane region" description="Helical" evidence="6">
    <location>
        <begin position="401"/>
        <end position="419"/>
    </location>
</feature>
<dbReference type="Pfam" id="PF03600">
    <property type="entry name" value="CitMHS"/>
    <property type="match status" value="1"/>
</dbReference>
<keyword evidence="5 6" id="KW-0472">Membrane</keyword>
<proteinExistence type="predicted"/>
<feature type="transmembrane region" description="Helical" evidence="6">
    <location>
        <begin position="587"/>
        <end position="605"/>
    </location>
</feature>
<dbReference type="InterPro" id="IPR051475">
    <property type="entry name" value="Diverse_Ion_Transporter"/>
</dbReference>
<feature type="transmembrane region" description="Helical" evidence="6">
    <location>
        <begin position="12"/>
        <end position="30"/>
    </location>
</feature>
<keyword evidence="2" id="KW-0813">Transport</keyword>
<comment type="subcellular location">
    <subcellularLocation>
        <location evidence="1">Membrane</location>
        <topology evidence="1">Multi-pass membrane protein</topology>
    </subcellularLocation>
</comment>
<dbReference type="PANTHER" id="PTHR43568:SF1">
    <property type="entry name" value="P PROTEIN"/>
    <property type="match status" value="1"/>
</dbReference>
<feature type="transmembrane region" description="Helical" evidence="6">
    <location>
        <begin position="69"/>
        <end position="87"/>
    </location>
</feature>
<feature type="transmembrane region" description="Helical" evidence="6">
    <location>
        <begin position="128"/>
        <end position="147"/>
    </location>
</feature>
<name>A0A1G1Z6K9_9BACT</name>
<feature type="transmembrane region" description="Helical" evidence="6">
    <location>
        <begin position="159"/>
        <end position="176"/>
    </location>
</feature>
<accession>A0A1G1Z6K9</accession>
<feature type="transmembrane region" description="Helical" evidence="6">
    <location>
        <begin position="36"/>
        <end position="57"/>
    </location>
</feature>
<evidence type="ECO:0000256" key="6">
    <source>
        <dbReference type="SAM" id="Phobius"/>
    </source>
</evidence>
<protein>
    <recommendedName>
        <fullName evidence="7">Citrate transporter-like domain-containing protein</fullName>
    </recommendedName>
</protein>
<evidence type="ECO:0000256" key="4">
    <source>
        <dbReference type="ARBA" id="ARBA00022989"/>
    </source>
</evidence>
<evidence type="ECO:0000256" key="3">
    <source>
        <dbReference type="ARBA" id="ARBA00022692"/>
    </source>
</evidence>
<dbReference type="InterPro" id="IPR004680">
    <property type="entry name" value="Cit_transptr-like_dom"/>
</dbReference>
<sequence length="607" mass="68229">MVKKSVPKPKIIHLSSIKFTAYCLITAYLISMGGTFYPIPSWIIAIEVFLTVISLFVFGSIRYRLDKNALTYGMGLVITTTFWSTWWHGSSSLRQAFAVEGVAAFLPKVRHYLFTLHGWDELIHADTMLFILGLTFFVAVIAQTRLLESVSFKVLEKRRGNVVVTIALLAAIVSFASGILDGVSMIGLMIRTMIVILFLSKAAEKDIVYAVMISTVVTTVCGMWLAYGEPPNLIMKSNLNPHLDNVFFLRYCLPVAVASYFIVFWNMRRRLAGRTVEIHKLDILDRHTADVRFLQASRHGEMLTPIEFVEEHEEKLGNHFHPVIERLRNGEPLGEAMVNEKVPVATRKELLGEFVWENVAEDLDHYYVHSYGEEIEKKDDAYRRIQSTLESASRQRRRSQVLGALGFAPFIGLLIWHAVDHNVPLFLSSFSGFAVSWFAIASIPKMRRLALREAVHEYREYLFLIPLFFSITVLQKTGFLNQLSQALVYAIEKLGSSHVAFAQFAGTTVLSAILDNNVVADFGGRALQGLEVNLIHLFSLAQIAGYAVGGCWTHIGSAQSVVAYAFIKKDIDENFTPFQWIKMMTPVIVEIFIAAAILIYLQAALGA</sequence>
<keyword evidence="4 6" id="KW-1133">Transmembrane helix</keyword>
<dbReference type="STRING" id="1797690.A3B23_02660"/>
<feature type="transmembrane region" description="Helical" evidence="6">
    <location>
        <begin position="182"/>
        <end position="200"/>
    </location>
</feature>
<dbReference type="GO" id="GO:0016020">
    <property type="term" value="C:membrane"/>
    <property type="evidence" value="ECO:0007669"/>
    <property type="project" value="UniProtKB-SubCell"/>
</dbReference>
<gene>
    <name evidence="8" type="ORF">A3B23_02660</name>
</gene>